<reference evidence="1" key="1">
    <citation type="submission" date="2020-04" db="EMBL/GenBank/DDBJ databases">
        <title>Deep metagenomics examines the oral microbiome during advanced dental caries in children, revealing novel taxa and co-occurrences with host molecules.</title>
        <authorList>
            <person name="Baker J.L."/>
            <person name="Morton J.T."/>
            <person name="Dinis M."/>
            <person name="Alvarez R."/>
            <person name="Tran N.C."/>
            <person name="Knight R."/>
            <person name="Edlund A."/>
        </authorList>
    </citation>
    <scope>NUCLEOTIDE SEQUENCE</scope>
    <source>
        <strain evidence="1">JCVI_32_bin.64</strain>
    </source>
</reference>
<dbReference type="PANTHER" id="PTHR10091">
    <property type="entry name" value="ALDOSE-1-EPIMERASE"/>
    <property type="match status" value="1"/>
</dbReference>
<dbReference type="InterPro" id="IPR014718">
    <property type="entry name" value="GH-type_carb-bd"/>
</dbReference>
<dbReference type="SUPFAM" id="SSF74650">
    <property type="entry name" value="Galactose mutarotase-like"/>
    <property type="match status" value="1"/>
</dbReference>
<dbReference type="GO" id="GO:0004034">
    <property type="term" value="F:aldose 1-epimerase activity"/>
    <property type="evidence" value="ECO:0007669"/>
    <property type="project" value="TreeGrafter"/>
</dbReference>
<organism evidence="1 2">
    <name type="scientific">Schaalia georgiae</name>
    <dbReference type="NCBI Taxonomy" id="52768"/>
    <lineage>
        <taxon>Bacteria</taxon>
        <taxon>Bacillati</taxon>
        <taxon>Actinomycetota</taxon>
        <taxon>Actinomycetes</taxon>
        <taxon>Actinomycetales</taxon>
        <taxon>Actinomycetaceae</taxon>
        <taxon>Schaalia</taxon>
    </lineage>
</organism>
<sequence>MTTHTLSGTELTLSSGDYTARVVTVGAGLAGLEWRGHRIVLPHGADQVPPAYMGKVLVPWPNRIAGGAYTWQGRRYSVPVNESDLGTALHGLAAWTDWRVVHADSDSATLGLFVAPTYGYPWPLQAWVTYAVDAARGLSVTVSTKNIGRAAAPYGTGIHPYLTVDERPADSYELTVPASSALTTDASLIPTGRVAVDEAGVDFRETALIGGRSIDHAFTGIEAEGAWSASIIHRGTGIGAAITADTPWVQVYSGEQVSRRGVAIEPMTCPPDAFNSHTDLVALEPGQTHSMTVGIHGFAL</sequence>
<dbReference type="NCBIfam" id="NF011719">
    <property type="entry name" value="PRK15172.1"/>
    <property type="match status" value="1"/>
</dbReference>
<evidence type="ECO:0000313" key="1">
    <source>
        <dbReference type="EMBL" id="MBF0939446.1"/>
    </source>
</evidence>
<dbReference type="GO" id="GO:0033499">
    <property type="term" value="P:galactose catabolic process via UDP-galactose, Leloir pathway"/>
    <property type="evidence" value="ECO:0007669"/>
    <property type="project" value="TreeGrafter"/>
</dbReference>
<dbReference type="Gene3D" id="2.70.98.10">
    <property type="match status" value="1"/>
</dbReference>
<evidence type="ECO:0000313" key="2">
    <source>
        <dbReference type="Proteomes" id="UP000718630"/>
    </source>
</evidence>
<dbReference type="EMBL" id="JABZFZ010000025">
    <property type="protein sequence ID" value="MBF0939446.1"/>
    <property type="molecule type" value="Genomic_DNA"/>
</dbReference>
<gene>
    <name evidence="1" type="ORF">HXK03_01020</name>
</gene>
<dbReference type="Pfam" id="PF01263">
    <property type="entry name" value="Aldose_epim"/>
    <property type="match status" value="1"/>
</dbReference>
<dbReference type="AlphaFoldDB" id="A0A929MXP5"/>
<accession>A0A929MXP5</accession>
<dbReference type="InterPro" id="IPR011013">
    <property type="entry name" value="Gal_mutarotase_sf_dom"/>
</dbReference>
<dbReference type="GO" id="GO:0006006">
    <property type="term" value="P:glucose metabolic process"/>
    <property type="evidence" value="ECO:0007669"/>
    <property type="project" value="TreeGrafter"/>
</dbReference>
<dbReference type="CDD" id="cd09022">
    <property type="entry name" value="Aldose_epim_Ec_YihR"/>
    <property type="match status" value="1"/>
</dbReference>
<dbReference type="InterPro" id="IPR037480">
    <property type="entry name" value="YihR-like"/>
</dbReference>
<dbReference type="PANTHER" id="PTHR10091:SF0">
    <property type="entry name" value="GALACTOSE MUTAROTASE"/>
    <property type="match status" value="1"/>
</dbReference>
<proteinExistence type="predicted"/>
<dbReference type="GO" id="GO:0030246">
    <property type="term" value="F:carbohydrate binding"/>
    <property type="evidence" value="ECO:0007669"/>
    <property type="project" value="InterPro"/>
</dbReference>
<comment type="caution">
    <text evidence="1">The sequence shown here is derived from an EMBL/GenBank/DDBJ whole genome shotgun (WGS) entry which is preliminary data.</text>
</comment>
<protein>
    <submittedName>
        <fullName evidence="1">Aldose-1-epimerase</fullName>
    </submittedName>
</protein>
<name>A0A929MXP5_9ACTO</name>
<dbReference type="InterPro" id="IPR008183">
    <property type="entry name" value="Aldose_1/G6P_1-epimerase"/>
</dbReference>
<dbReference type="Proteomes" id="UP000718630">
    <property type="component" value="Unassembled WGS sequence"/>
</dbReference>